<accession>A0A0G0GSH9</accession>
<evidence type="ECO:0000313" key="2">
    <source>
        <dbReference type="Proteomes" id="UP000033876"/>
    </source>
</evidence>
<evidence type="ECO:0000313" key="1">
    <source>
        <dbReference type="EMBL" id="KKQ34043.1"/>
    </source>
</evidence>
<reference evidence="1 2" key="1">
    <citation type="journal article" date="2015" name="Nature">
        <title>rRNA introns, odd ribosomes, and small enigmatic genomes across a large radiation of phyla.</title>
        <authorList>
            <person name="Brown C.T."/>
            <person name="Hug L.A."/>
            <person name="Thomas B.C."/>
            <person name="Sharon I."/>
            <person name="Castelle C.J."/>
            <person name="Singh A."/>
            <person name="Wilkins M.J."/>
            <person name="Williams K.H."/>
            <person name="Banfield J.F."/>
        </authorList>
    </citation>
    <scope>NUCLEOTIDE SEQUENCE [LARGE SCALE GENOMIC DNA]</scope>
</reference>
<comment type="caution">
    <text evidence="1">The sequence shown here is derived from an EMBL/GenBank/DDBJ whole genome shotgun (WGS) entry which is preliminary data.</text>
</comment>
<gene>
    <name evidence="1" type="ORF">US50_C0064G0005</name>
</gene>
<sequence length="84" mass="9454">MESSVGYKHLDDNLAKTIEPVSGDDALTASWTPVDQNLIENMHANHGLIILKSLHNLYSRNLADLDSDEKGRIMSLFKNFLNKK</sequence>
<dbReference type="EMBL" id="LBTF01000064">
    <property type="protein sequence ID" value="KKQ34043.1"/>
    <property type="molecule type" value="Genomic_DNA"/>
</dbReference>
<dbReference type="Proteomes" id="UP000033876">
    <property type="component" value="Unassembled WGS sequence"/>
</dbReference>
<organism evidence="1 2">
    <name type="scientific">Candidatus Nomurabacteria bacterium GW2011_GWB1_37_5</name>
    <dbReference type="NCBI Taxonomy" id="1618742"/>
    <lineage>
        <taxon>Bacteria</taxon>
        <taxon>Candidatus Nomuraibacteriota</taxon>
    </lineage>
</organism>
<dbReference type="AlphaFoldDB" id="A0A0G0GSH9"/>
<proteinExistence type="predicted"/>
<protein>
    <submittedName>
        <fullName evidence="1">Uncharacterized protein</fullName>
    </submittedName>
</protein>
<name>A0A0G0GSH9_9BACT</name>